<accession>A0AAN8VRY5</accession>
<dbReference type="GO" id="GO:0009451">
    <property type="term" value="P:RNA modification"/>
    <property type="evidence" value="ECO:0007669"/>
    <property type="project" value="InterPro"/>
</dbReference>
<dbReference type="InterPro" id="IPR046960">
    <property type="entry name" value="PPR_At4g14850-like_plant"/>
</dbReference>
<sequence>MFRDYRIVPRIGQCGCLADLLSRAGHLQEARHFIKDMPLKPTRVVWGALLGGFKVEMAEEAISHLRELDPLNDGYHVVLSNIMQKRGDGTMWQE</sequence>
<evidence type="ECO:0000313" key="2">
    <source>
        <dbReference type="Proteomes" id="UP001370490"/>
    </source>
</evidence>
<dbReference type="EMBL" id="JBAMMX010000008">
    <property type="protein sequence ID" value="KAK6934627.1"/>
    <property type="molecule type" value="Genomic_DNA"/>
</dbReference>
<protein>
    <recommendedName>
        <fullName evidence="3">Pentatricopeptide repeat-containing protein</fullName>
    </recommendedName>
</protein>
<dbReference type="GO" id="GO:0003723">
    <property type="term" value="F:RNA binding"/>
    <property type="evidence" value="ECO:0007669"/>
    <property type="project" value="InterPro"/>
</dbReference>
<proteinExistence type="predicted"/>
<evidence type="ECO:0008006" key="3">
    <source>
        <dbReference type="Google" id="ProtNLM"/>
    </source>
</evidence>
<organism evidence="1 2">
    <name type="scientific">Dillenia turbinata</name>
    <dbReference type="NCBI Taxonomy" id="194707"/>
    <lineage>
        <taxon>Eukaryota</taxon>
        <taxon>Viridiplantae</taxon>
        <taxon>Streptophyta</taxon>
        <taxon>Embryophyta</taxon>
        <taxon>Tracheophyta</taxon>
        <taxon>Spermatophyta</taxon>
        <taxon>Magnoliopsida</taxon>
        <taxon>eudicotyledons</taxon>
        <taxon>Gunneridae</taxon>
        <taxon>Pentapetalae</taxon>
        <taxon>Dilleniales</taxon>
        <taxon>Dilleniaceae</taxon>
        <taxon>Dillenia</taxon>
    </lineage>
</organism>
<dbReference type="InterPro" id="IPR011990">
    <property type="entry name" value="TPR-like_helical_dom_sf"/>
</dbReference>
<reference evidence="1 2" key="1">
    <citation type="submission" date="2023-12" db="EMBL/GenBank/DDBJ databases">
        <title>A high-quality genome assembly for Dillenia turbinata (Dilleniales).</title>
        <authorList>
            <person name="Chanderbali A."/>
        </authorList>
    </citation>
    <scope>NUCLEOTIDE SEQUENCE [LARGE SCALE GENOMIC DNA]</scope>
    <source>
        <strain evidence="1">LSX21</strain>
        <tissue evidence="1">Leaf</tissue>
    </source>
</reference>
<keyword evidence="2" id="KW-1185">Reference proteome</keyword>
<evidence type="ECO:0000313" key="1">
    <source>
        <dbReference type="EMBL" id="KAK6934627.1"/>
    </source>
</evidence>
<dbReference type="Proteomes" id="UP001370490">
    <property type="component" value="Unassembled WGS sequence"/>
</dbReference>
<comment type="caution">
    <text evidence="1">The sequence shown here is derived from an EMBL/GenBank/DDBJ whole genome shotgun (WGS) entry which is preliminary data.</text>
</comment>
<dbReference type="AlphaFoldDB" id="A0AAN8VRY5"/>
<dbReference type="PANTHER" id="PTHR47926">
    <property type="entry name" value="PENTATRICOPEPTIDE REPEAT-CONTAINING PROTEIN"/>
    <property type="match status" value="1"/>
</dbReference>
<name>A0AAN8VRY5_9MAGN</name>
<gene>
    <name evidence="1" type="ORF">RJ641_034782</name>
</gene>
<dbReference type="Gene3D" id="1.25.40.10">
    <property type="entry name" value="Tetratricopeptide repeat domain"/>
    <property type="match status" value="1"/>
</dbReference>
<dbReference type="PANTHER" id="PTHR47926:SF458">
    <property type="entry name" value="PENTATRICOPEPTIDE REPEAT-CONTAINING PROTEIN"/>
    <property type="match status" value="1"/>
</dbReference>